<dbReference type="GeneTree" id="ENSGT00960000187477"/>
<dbReference type="AlphaFoldDB" id="A0A6I8NT47"/>
<keyword evidence="2" id="KW-1185">Reference proteome</keyword>
<accession>A0A6I8NT47</accession>
<reference evidence="1 2" key="1">
    <citation type="journal article" date="2008" name="Nature">
        <title>Genome analysis of the platypus reveals unique signatures of evolution.</title>
        <authorList>
            <person name="Warren W.C."/>
            <person name="Hillier L.W."/>
            <person name="Marshall Graves J.A."/>
            <person name="Birney E."/>
            <person name="Ponting C.P."/>
            <person name="Grutzner F."/>
            <person name="Belov K."/>
            <person name="Miller W."/>
            <person name="Clarke L."/>
            <person name="Chinwalla A.T."/>
            <person name="Yang S.P."/>
            <person name="Heger A."/>
            <person name="Locke D.P."/>
            <person name="Miethke P."/>
            <person name="Waters P.D."/>
            <person name="Veyrunes F."/>
            <person name="Fulton L."/>
            <person name="Fulton B."/>
            <person name="Graves T."/>
            <person name="Wallis J."/>
            <person name="Puente X.S."/>
            <person name="Lopez-Otin C."/>
            <person name="Ordonez G.R."/>
            <person name="Eichler E.E."/>
            <person name="Chen L."/>
            <person name="Cheng Z."/>
            <person name="Deakin J.E."/>
            <person name="Alsop A."/>
            <person name="Thompson K."/>
            <person name="Kirby P."/>
            <person name="Papenfuss A.T."/>
            <person name="Wakefield M.J."/>
            <person name="Olender T."/>
            <person name="Lancet D."/>
            <person name="Huttley G.A."/>
            <person name="Smit A.F."/>
            <person name="Pask A."/>
            <person name="Temple-Smith P."/>
            <person name="Batzer M.A."/>
            <person name="Walker J.A."/>
            <person name="Konkel M.K."/>
            <person name="Harris R.S."/>
            <person name="Whittington C.M."/>
            <person name="Wong E.S."/>
            <person name="Gemmell N.J."/>
            <person name="Buschiazzo E."/>
            <person name="Vargas Jentzsch I.M."/>
            <person name="Merkel A."/>
            <person name="Schmitz J."/>
            <person name="Zemann A."/>
            <person name="Churakov G."/>
            <person name="Kriegs J.O."/>
            <person name="Brosius J."/>
            <person name="Murchison E.P."/>
            <person name="Sachidanandam R."/>
            <person name="Smith C."/>
            <person name="Hannon G.J."/>
            <person name="Tsend-Ayush E."/>
            <person name="McMillan D."/>
            <person name="Attenborough R."/>
            <person name="Rens W."/>
            <person name="Ferguson-Smith M."/>
            <person name="Lefevre C.M."/>
            <person name="Sharp J.A."/>
            <person name="Nicholas K.R."/>
            <person name="Ray D.A."/>
            <person name="Kube M."/>
            <person name="Reinhardt R."/>
            <person name="Pringle T.H."/>
            <person name="Taylor J."/>
            <person name="Jones R.C."/>
            <person name="Nixon B."/>
            <person name="Dacheux J.L."/>
            <person name="Niwa H."/>
            <person name="Sekita Y."/>
            <person name="Huang X."/>
            <person name="Stark A."/>
            <person name="Kheradpour P."/>
            <person name="Kellis M."/>
            <person name="Flicek P."/>
            <person name="Chen Y."/>
            <person name="Webber C."/>
            <person name="Hardison R."/>
            <person name="Nelson J."/>
            <person name="Hallsworth-Pepin K."/>
            <person name="Delehaunty K."/>
            <person name="Markovic C."/>
            <person name="Minx P."/>
            <person name="Feng Y."/>
            <person name="Kremitzki C."/>
            <person name="Mitreva M."/>
            <person name="Glasscock J."/>
            <person name="Wylie T."/>
            <person name="Wohldmann P."/>
            <person name="Thiru P."/>
            <person name="Nhan M.N."/>
            <person name="Pohl C.S."/>
            <person name="Smith S.M."/>
            <person name="Hou S."/>
            <person name="Nefedov M."/>
            <person name="de Jong P.J."/>
            <person name="Renfree M.B."/>
            <person name="Mardis E.R."/>
            <person name="Wilson R.K."/>
        </authorList>
    </citation>
    <scope>NUCLEOTIDE SEQUENCE [LARGE SCALE GENOMIC DNA]</scope>
    <source>
        <strain evidence="1 2">Glennie</strain>
    </source>
</reference>
<dbReference type="Ensembl" id="ENSOANT00000074209.1">
    <property type="protein sequence ID" value="ENSOANP00000043723.1"/>
    <property type="gene ID" value="ENSOANG00000046697.1"/>
</dbReference>
<reference evidence="1" key="2">
    <citation type="submission" date="2025-08" db="UniProtKB">
        <authorList>
            <consortium name="Ensembl"/>
        </authorList>
    </citation>
    <scope>IDENTIFICATION</scope>
    <source>
        <strain evidence="1">Glennie</strain>
    </source>
</reference>
<reference evidence="1" key="3">
    <citation type="submission" date="2025-09" db="UniProtKB">
        <authorList>
            <consortium name="Ensembl"/>
        </authorList>
    </citation>
    <scope>IDENTIFICATION</scope>
    <source>
        <strain evidence="1">Glennie</strain>
    </source>
</reference>
<evidence type="ECO:0000313" key="1">
    <source>
        <dbReference type="Ensembl" id="ENSOANP00000043723.1"/>
    </source>
</evidence>
<proteinExistence type="predicted"/>
<dbReference type="InParanoid" id="A0A6I8NT47"/>
<organism evidence="1 2">
    <name type="scientific">Ornithorhynchus anatinus</name>
    <name type="common">Duckbill platypus</name>
    <dbReference type="NCBI Taxonomy" id="9258"/>
    <lineage>
        <taxon>Eukaryota</taxon>
        <taxon>Metazoa</taxon>
        <taxon>Chordata</taxon>
        <taxon>Craniata</taxon>
        <taxon>Vertebrata</taxon>
        <taxon>Euteleostomi</taxon>
        <taxon>Mammalia</taxon>
        <taxon>Monotremata</taxon>
        <taxon>Ornithorhynchidae</taxon>
        <taxon>Ornithorhynchus</taxon>
    </lineage>
</organism>
<dbReference type="Proteomes" id="UP000002279">
    <property type="component" value="Chromosome 11"/>
</dbReference>
<dbReference type="Bgee" id="ENSOANG00000046697">
    <property type="expression patterns" value="Expressed in liver"/>
</dbReference>
<evidence type="ECO:0000313" key="2">
    <source>
        <dbReference type="Proteomes" id="UP000002279"/>
    </source>
</evidence>
<sequence length="100" mass="10859">SPLSLLPSTQTEEISQLPSDTGLEALELGPTLLRGSEEAVFPQLLRHRPVHPAVAVTGPELLIKAGLVKDRQESLGFLIAPVHSCHQERKFRDGSLNTTD</sequence>
<protein>
    <submittedName>
        <fullName evidence="1">Uncharacterized protein</fullName>
    </submittedName>
</protein>
<name>A0A6I8NT47_ORNAN</name>